<feature type="binding site" evidence="6">
    <location>
        <begin position="10"/>
        <end position="17"/>
    </location>
    <ligand>
        <name>GTP</name>
        <dbReference type="ChEBI" id="CHEBI:37565"/>
    </ligand>
</feature>
<dbReference type="Proteomes" id="UP000885792">
    <property type="component" value="Unassembled WGS sequence"/>
</dbReference>
<evidence type="ECO:0000256" key="1">
    <source>
        <dbReference type="ARBA" id="ARBA00007921"/>
    </source>
</evidence>
<dbReference type="InterPro" id="IPR009019">
    <property type="entry name" value="KH_sf_prok-type"/>
</dbReference>
<keyword evidence="4 6" id="KW-0694">RNA-binding</keyword>
<dbReference type="PROSITE" id="PS51713">
    <property type="entry name" value="G_ERA"/>
    <property type="match status" value="1"/>
</dbReference>
<dbReference type="SUPFAM" id="SSF52540">
    <property type="entry name" value="P-loop containing nucleoside triphosphate hydrolases"/>
    <property type="match status" value="1"/>
</dbReference>
<dbReference type="GO" id="GO:0070181">
    <property type="term" value="F:small ribosomal subunit rRNA binding"/>
    <property type="evidence" value="ECO:0007669"/>
    <property type="project" value="UniProtKB-UniRule"/>
</dbReference>
<name>A0A7C5L5Z6_AQUAO</name>
<dbReference type="SUPFAM" id="SSF54814">
    <property type="entry name" value="Prokaryotic type KH domain (KH-domain type II)"/>
    <property type="match status" value="1"/>
</dbReference>
<dbReference type="GO" id="GO:0005829">
    <property type="term" value="C:cytosol"/>
    <property type="evidence" value="ECO:0007669"/>
    <property type="project" value="TreeGrafter"/>
</dbReference>
<dbReference type="AlphaFoldDB" id="A0A7C5L5Z6"/>
<dbReference type="GO" id="GO:0005525">
    <property type="term" value="F:GTP binding"/>
    <property type="evidence" value="ECO:0007669"/>
    <property type="project" value="UniProtKB-UniRule"/>
</dbReference>
<dbReference type="InterPro" id="IPR005662">
    <property type="entry name" value="GTPase_Era-like"/>
</dbReference>
<dbReference type="NCBIfam" id="TIGR00436">
    <property type="entry name" value="era"/>
    <property type="match status" value="1"/>
</dbReference>
<keyword evidence="6" id="KW-0963">Cytoplasm</keyword>
<comment type="similarity">
    <text evidence="1 6 7">Belongs to the TRAFAC class TrmE-Era-EngA-EngB-Septin-like GTPase superfamily. Era GTPase family.</text>
</comment>
<reference evidence="9" key="1">
    <citation type="journal article" date="2020" name="mSystems">
        <title>Genome- and Community-Level Interaction Insights into Carbon Utilization and Element Cycling Functions of Hydrothermarchaeota in Hydrothermal Sediment.</title>
        <authorList>
            <person name="Zhou Z."/>
            <person name="Liu Y."/>
            <person name="Xu W."/>
            <person name="Pan J."/>
            <person name="Luo Z.H."/>
            <person name="Li M."/>
        </authorList>
    </citation>
    <scope>NUCLEOTIDE SEQUENCE [LARGE SCALE GENOMIC DNA]</scope>
    <source>
        <strain evidence="9">HyVt-501</strain>
    </source>
</reference>
<gene>
    <name evidence="6" type="primary">era</name>
    <name evidence="9" type="ORF">ENJ61_01740</name>
</gene>
<feature type="binding site" evidence="6">
    <location>
        <begin position="58"/>
        <end position="62"/>
    </location>
    <ligand>
        <name>GTP</name>
        <dbReference type="ChEBI" id="CHEBI:37565"/>
    </ligand>
</feature>
<evidence type="ECO:0000313" key="9">
    <source>
        <dbReference type="EMBL" id="HHJ63607.1"/>
    </source>
</evidence>
<keyword evidence="6" id="KW-0472">Membrane</keyword>
<dbReference type="CDD" id="cd04163">
    <property type="entry name" value="Era"/>
    <property type="match status" value="1"/>
</dbReference>
<evidence type="ECO:0000256" key="5">
    <source>
        <dbReference type="ARBA" id="ARBA00023134"/>
    </source>
</evidence>
<evidence type="ECO:0000256" key="4">
    <source>
        <dbReference type="ARBA" id="ARBA00022884"/>
    </source>
</evidence>
<evidence type="ECO:0000256" key="3">
    <source>
        <dbReference type="ARBA" id="ARBA00022741"/>
    </source>
</evidence>
<dbReference type="GO" id="GO:0005886">
    <property type="term" value="C:plasma membrane"/>
    <property type="evidence" value="ECO:0007669"/>
    <property type="project" value="UniProtKB-SubCell"/>
</dbReference>
<dbReference type="InterPro" id="IPR030388">
    <property type="entry name" value="G_ERA_dom"/>
</dbReference>
<keyword evidence="6" id="KW-0690">Ribosome biogenesis</keyword>
<dbReference type="EMBL" id="DRNB01000059">
    <property type="protein sequence ID" value="HHJ63607.1"/>
    <property type="molecule type" value="Genomic_DNA"/>
</dbReference>
<feature type="region of interest" description="G3" evidence="7">
    <location>
        <begin position="58"/>
        <end position="61"/>
    </location>
</feature>
<dbReference type="GO" id="GO:0043024">
    <property type="term" value="F:ribosomal small subunit binding"/>
    <property type="evidence" value="ECO:0007669"/>
    <property type="project" value="TreeGrafter"/>
</dbReference>
<evidence type="ECO:0000256" key="6">
    <source>
        <dbReference type="HAMAP-Rule" id="MF_00367"/>
    </source>
</evidence>
<dbReference type="CDD" id="cd22534">
    <property type="entry name" value="KH-II_Era"/>
    <property type="match status" value="1"/>
</dbReference>
<dbReference type="InterPro" id="IPR005225">
    <property type="entry name" value="Small_GTP-bd"/>
</dbReference>
<dbReference type="Pfam" id="PF07650">
    <property type="entry name" value="KH_2"/>
    <property type="match status" value="1"/>
</dbReference>
<sequence length="304" mass="34526">MKTGYIAIVGKPNVGKSTLLNNLIGRKISIVTPKPGTTRIRVLGVKNIPETAQMVFLDTPGIYRPKGADALGRAMVEMAKRSLEDADLILFMIDAQEGWRPRDEEVFQNYIRPLTDKKPVILVINKIDRIGPAKNVLPLIEEIHRKHPEFREIVPISALKGANLDELEKVILRYLPEGEPLFPEDMITDLPLRLLAAEIVREKVMLLTREEVPTAVAVVITEIKPGDVDPSVLVVKGEIIVDRENLRPIIIGRKGQRLKQIGRLAREELELITGRKIYLELWVKVKPDWRRRPDLVRTFGYLLE</sequence>
<dbReference type="PANTHER" id="PTHR42698">
    <property type="entry name" value="GTPASE ERA"/>
    <property type="match status" value="1"/>
</dbReference>
<dbReference type="PANTHER" id="PTHR42698:SF1">
    <property type="entry name" value="GTPASE ERA, MITOCHONDRIAL"/>
    <property type="match status" value="1"/>
</dbReference>
<accession>A0A7C5L5Z6</accession>
<feature type="region of interest" description="G4" evidence="7">
    <location>
        <begin position="125"/>
        <end position="128"/>
    </location>
</feature>
<organism evidence="9">
    <name type="scientific">Aquifex aeolicus</name>
    <dbReference type="NCBI Taxonomy" id="63363"/>
    <lineage>
        <taxon>Bacteria</taxon>
        <taxon>Pseudomonadati</taxon>
        <taxon>Aquificota</taxon>
        <taxon>Aquificia</taxon>
        <taxon>Aquificales</taxon>
        <taxon>Aquificaceae</taxon>
        <taxon>Aquifex</taxon>
    </lineage>
</organism>
<keyword evidence="3 6" id="KW-0547">Nucleotide-binding</keyword>
<protein>
    <recommendedName>
        <fullName evidence="2 6">GTPase Era</fullName>
    </recommendedName>
</protein>
<evidence type="ECO:0000256" key="2">
    <source>
        <dbReference type="ARBA" id="ARBA00020484"/>
    </source>
</evidence>
<dbReference type="Gene3D" id="3.30.300.20">
    <property type="match status" value="1"/>
</dbReference>
<comment type="subcellular location">
    <subcellularLocation>
        <location evidence="6">Cytoplasm</location>
    </subcellularLocation>
    <subcellularLocation>
        <location evidence="6">Cell membrane</location>
        <topology evidence="6">Peripheral membrane protein</topology>
    </subcellularLocation>
</comment>
<feature type="region of interest" description="G1" evidence="7">
    <location>
        <begin position="10"/>
        <end position="17"/>
    </location>
</feature>
<evidence type="ECO:0000256" key="7">
    <source>
        <dbReference type="PROSITE-ProRule" id="PRU01050"/>
    </source>
</evidence>
<dbReference type="HAMAP" id="MF_00367">
    <property type="entry name" value="GTPase_Era"/>
    <property type="match status" value="1"/>
</dbReference>
<comment type="subunit">
    <text evidence="6">Monomer.</text>
</comment>
<dbReference type="InterPro" id="IPR027417">
    <property type="entry name" value="P-loop_NTPase"/>
</dbReference>
<dbReference type="Gene3D" id="3.40.50.300">
    <property type="entry name" value="P-loop containing nucleotide triphosphate hydrolases"/>
    <property type="match status" value="1"/>
</dbReference>
<evidence type="ECO:0000259" key="8">
    <source>
        <dbReference type="PROSITE" id="PS51713"/>
    </source>
</evidence>
<dbReference type="GO" id="GO:0000028">
    <property type="term" value="P:ribosomal small subunit assembly"/>
    <property type="evidence" value="ECO:0007669"/>
    <property type="project" value="TreeGrafter"/>
</dbReference>
<keyword evidence="6" id="KW-1003">Cell membrane</keyword>
<proteinExistence type="inferred from homology"/>
<keyword evidence="6" id="KW-0699">rRNA-binding</keyword>
<dbReference type="Pfam" id="PF01926">
    <property type="entry name" value="MMR_HSR1"/>
    <property type="match status" value="1"/>
</dbReference>
<comment type="caution">
    <text evidence="9">The sequence shown here is derived from an EMBL/GenBank/DDBJ whole genome shotgun (WGS) entry which is preliminary data.</text>
</comment>
<dbReference type="InterPro" id="IPR006073">
    <property type="entry name" value="GTP-bd"/>
</dbReference>
<feature type="domain" description="Era-type G" evidence="8">
    <location>
        <begin position="2"/>
        <end position="177"/>
    </location>
</feature>
<feature type="region of interest" description="G2" evidence="7">
    <location>
        <begin position="36"/>
        <end position="40"/>
    </location>
</feature>
<comment type="function">
    <text evidence="6">An essential GTPase that binds both GDP and GTP, with rapid nucleotide exchange. Plays a role in 16S rRNA processing and 30S ribosomal subunit biogenesis and possibly also in cell cycle regulation and energy metabolism.</text>
</comment>
<feature type="region of interest" description="G5" evidence="7">
    <location>
        <begin position="156"/>
        <end position="158"/>
    </location>
</feature>
<dbReference type="InterPro" id="IPR004044">
    <property type="entry name" value="KH_dom_type_2"/>
</dbReference>
<dbReference type="NCBIfam" id="NF000908">
    <property type="entry name" value="PRK00089.1"/>
    <property type="match status" value="1"/>
</dbReference>
<keyword evidence="5 6" id="KW-0342">GTP-binding</keyword>
<dbReference type="InterPro" id="IPR015946">
    <property type="entry name" value="KH_dom-like_a/b"/>
</dbReference>
<feature type="binding site" evidence="6">
    <location>
        <begin position="125"/>
        <end position="128"/>
    </location>
    <ligand>
        <name>GTP</name>
        <dbReference type="ChEBI" id="CHEBI:37565"/>
    </ligand>
</feature>
<dbReference type="NCBIfam" id="TIGR00231">
    <property type="entry name" value="small_GTP"/>
    <property type="match status" value="1"/>
</dbReference>
<dbReference type="GO" id="GO:0003924">
    <property type="term" value="F:GTPase activity"/>
    <property type="evidence" value="ECO:0007669"/>
    <property type="project" value="UniProtKB-UniRule"/>
</dbReference>